<reference evidence="2" key="1">
    <citation type="journal article" date="2019" name="Int. J. Syst. Evol. Microbiol.">
        <title>The Global Catalogue of Microorganisms (GCM) 10K type strain sequencing project: providing services to taxonomists for standard genome sequencing and annotation.</title>
        <authorList>
            <consortium name="The Broad Institute Genomics Platform"/>
            <consortium name="The Broad Institute Genome Sequencing Center for Infectious Disease"/>
            <person name="Wu L."/>
            <person name="Ma J."/>
        </authorList>
    </citation>
    <scope>NUCLEOTIDE SEQUENCE [LARGE SCALE GENOMIC DNA]</scope>
    <source>
        <strain evidence="2">DT92</strain>
    </source>
</reference>
<accession>A0ABW5ASW9</accession>
<keyword evidence="2" id="KW-1185">Reference proteome</keyword>
<evidence type="ECO:0000313" key="1">
    <source>
        <dbReference type="EMBL" id="MFD2186088.1"/>
    </source>
</evidence>
<comment type="caution">
    <text evidence="1">The sequence shown here is derived from an EMBL/GenBank/DDBJ whole genome shotgun (WGS) entry which is preliminary data.</text>
</comment>
<protein>
    <submittedName>
        <fullName evidence="1">Uncharacterized protein</fullName>
    </submittedName>
</protein>
<dbReference type="EMBL" id="JBHUHY010000003">
    <property type="protein sequence ID" value="MFD2186088.1"/>
    <property type="molecule type" value="Genomic_DNA"/>
</dbReference>
<name>A0ABW5ASW9_9FLAO</name>
<evidence type="ECO:0000313" key="2">
    <source>
        <dbReference type="Proteomes" id="UP001597344"/>
    </source>
</evidence>
<proteinExistence type="predicted"/>
<dbReference type="RefSeq" id="WP_378319074.1">
    <property type="nucleotide sequence ID" value="NZ_JBHUHY010000003.1"/>
</dbReference>
<dbReference type="Proteomes" id="UP001597344">
    <property type="component" value="Unassembled WGS sequence"/>
</dbReference>
<gene>
    <name evidence="1" type="ORF">ACFSJT_04740</name>
</gene>
<sequence length="73" mass="8614">MNKKDNKNPFSDKKEQFPVSYNYAEIESITYKKNESDDQFYIKSNVHQTPKFVPLGFYKLICLGVKMQNNSEL</sequence>
<organism evidence="1 2">
    <name type="scientific">Aquimarina celericrescens</name>
    <dbReference type="NCBI Taxonomy" id="1964542"/>
    <lineage>
        <taxon>Bacteria</taxon>
        <taxon>Pseudomonadati</taxon>
        <taxon>Bacteroidota</taxon>
        <taxon>Flavobacteriia</taxon>
        <taxon>Flavobacteriales</taxon>
        <taxon>Flavobacteriaceae</taxon>
        <taxon>Aquimarina</taxon>
    </lineage>
</organism>